<accession>A0A7J6NPW4</accession>
<gene>
    <name evidence="2" type="ORF">FOZ60_006307</name>
</gene>
<dbReference type="AlphaFoldDB" id="A0A7J6NPW4"/>
<sequence>MSAVDQIIDQVSQTSPTVRPKVQAIKREVTGFGITTTLLLGKTSEATADTIAARVVNGDSDENTSLRQLVASVIKAATHEAGIQLEMLQIQEAQAERARTRSSTLDLAKLCKEAQEAKSSFKIMANVLPPTNVVKRVVEQPAAYHDLEEFMHPRHTFDGDLETITTITGEVVQRRKSDGRKEPLRSIGQWCQCFIRYAVTLQLSAVGREAVDFGTLLSYMTHICAEFQEHPYQAVIQAEAKYRRNAAMAVASGSMSLADVFGKETYIRPRLDMEIASYLTSREHSTRWGKGFTKGKGKGAHSFGPVRAKGFSGKGKGKAQSSQPYSRSNQVSTWNSNGEASSSTTALYSGYSHGRLNARFGQAAAS</sequence>
<reference evidence="2 3" key="1">
    <citation type="submission" date="2020-04" db="EMBL/GenBank/DDBJ databases">
        <title>Perkinsus olseni comparative genomics.</title>
        <authorList>
            <person name="Bogema D.R."/>
        </authorList>
    </citation>
    <scope>NUCLEOTIDE SEQUENCE [LARGE SCALE GENOMIC DNA]</scope>
    <source>
        <strain evidence="2">00978-12</strain>
    </source>
</reference>
<organism evidence="2 3">
    <name type="scientific">Perkinsus olseni</name>
    <name type="common">Perkinsus atlanticus</name>
    <dbReference type="NCBI Taxonomy" id="32597"/>
    <lineage>
        <taxon>Eukaryota</taxon>
        <taxon>Sar</taxon>
        <taxon>Alveolata</taxon>
        <taxon>Perkinsozoa</taxon>
        <taxon>Perkinsea</taxon>
        <taxon>Perkinsida</taxon>
        <taxon>Perkinsidae</taxon>
        <taxon>Perkinsus</taxon>
    </lineage>
</organism>
<dbReference type="Proteomes" id="UP000541610">
    <property type="component" value="Unassembled WGS sequence"/>
</dbReference>
<evidence type="ECO:0000256" key="1">
    <source>
        <dbReference type="SAM" id="MobiDB-lite"/>
    </source>
</evidence>
<evidence type="ECO:0000313" key="3">
    <source>
        <dbReference type="Proteomes" id="UP000541610"/>
    </source>
</evidence>
<dbReference type="OrthoDB" id="471365at2759"/>
<dbReference type="EMBL" id="JABANP010000255">
    <property type="protein sequence ID" value="KAF4685630.1"/>
    <property type="molecule type" value="Genomic_DNA"/>
</dbReference>
<name>A0A7J6NPW4_PEROL</name>
<feature type="region of interest" description="Disordered" evidence="1">
    <location>
        <begin position="289"/>
        <end position="343"/>
    </location>
</feature>
<protein>
    <submittedName>
        <fullName evidence="2">Uncharacterized protein</fullName>
    </submittedName>
</protein>
<comment type="caution">
    <text evidence="2">The sequence shown here is derived from an EMBL/GenBank/DDBJ whole genome shotgun (WGS) entry which is preliminary data.</text>
</comment>
<feature type="compositionally biased region" description="Polar residues" evidence="1">
    <location>
        <begin position="324"/>
        <end position="343"/>
    </location>
</feature>
<proteinExistence type="predicted"/>
<evidence type="ECO:0000313" key="2">
    <source>
        <dbReference type="EMBL" id="KAF4685630.1"/>
    </source>
</evidence>